<dbReference type="CDD" id="cd00293">
    <property type="entry name" value="USP-like"/>
    <property type="match status" value="1"/>
</dbReference>
<dbReference type="InterPro" id="IPR006015">
    <property type="entry name" value="Universal_stress_UspA"/>
</dbReference>
<dbReference type="Gene3D" id="3.40.50.12370">
    <property type="match status" value="1"/>
</dbReference>
<dbReference type="STRING" id="623280.SAMN05660226_01130"/>
<evidence type="ECO:0000259" key="2">
    <source>
        <dbReference type="Pfam" id="PF00582"/>
    </source>
</evidence>
<sequence length="285" mass="31194">MKTIIVATDFSKEAENAVDYAAALIQQIGGKIVLFNLYVPSIHVSNARLSPQAFDQSANRTKERLASRAAALSDAYAIPVLSYLSVMGDMGEEIEHLFATYDASLLVMGMAAKSLEQDLLGNTTTALIHQFKFPVLAVPYGAKFKGVDRILFACDNLQGVHQVILQEVKTLALGMKASVEIFHVNNQIRRIQDEGIDDQTIAAFGEGLEGVTYYYKDVASNAVIKAIQNELININADLLIMLPNKYGFWGSLIHRSKTRIMASGLSIALLSIPLTLASRKERTDA</sequence>
<dbReference type="InterPro" id="IPR006016">
    <property type="entry name" value="UspA"/>
</dbReference>
<accession>A0A1T5AWN1</accession>
<dbReference type="SUPFAM" id="SSF52402">
    <property type="entry name" value="Adenine nucleotide alpha hydrolases-like"/>
    <property type="match status" value="2"/>
</dbReference>
<dbReference type="OrthoDB" id="9788959at2"/>
<feature type="domain" description="UspA" evidence="2">
    <location>
        <begin position="1"/>
        <end position="139"/>
    </location>
</feature>
<evidence type="ECO:0000313" key="4">
    <source>
        <dbReference type="Proteomes" id="UP000190541"/>
    </source>
</evidence>
<organism evidence="3 4">
    <name type="scientific">Parapedobacter luteus</name>
    <dbReference type="NCBI Taxonomy" id="623280"/>
    <lineage>
        <taxon>Bacteria</taxon>
        <taxon>Pseudomonadati</taxon>
        <taxon>Bacteroidota</taxon>
        <taxon>Sphingobacteriia</taxon>
        <taxon>Sphingobacteriales</taxon>
        <taxon>Sphingobacteriaceae</taxon>
        <taxon>Parapedobacter</taxon>
    </lineage>
</organism>
<dbReference type="Proteomes" id="UP000190541">
    <property type="component" value="Unassembled WGS sequence"/>
</dbReference>
<dbReference type="PRINTS" id="PR01438">
    <property type="entry name" value="UNVRSLSTRESS"/>
</dbReference>
<comment type="similarity">
    <text evidence="1">Belongs to the universal stress protein A family.</text>
</comment>
<gene>
    <name evidence="3" type="ORF">SAMN05660226_01130</name>
</gene>
<protein>
    <submittedName>
        <fullName evidence="3">Nucleotide-binding universal stress protein, UspA family</fullName>
    </submittedName>
</protein>
<dbReference type="AlphaFoldDB" id="A0A1T5AWN1"/>
<dbReference type="PANTHER" id="PTHR46268:SF6">
    <property type="entry name" value="UNIVERSAL STRESS PROTEIN UP12"/>
    <property type="match status" value="1"/>
</dbReference>
<dbReference type="EMBL" id="FUYS01000002">
    <property type="protein sequence ID" value="SKB39392.1"/>
    <property type="molecule type" value="Genomic_DNA"/>
</dbReference>
<evidence type="ECO:0000256" key="1">
    <source>
        <dbReference type="ARBA" id="ARBA00008791"/>
    </source>
</evidence>
<dbReference type="PANTHER" id="PTHR46268">
    <property type="entry name" value="STRESS RESPONSE PROTEIN NHAX"/>
    <property type="match status" value="1"/>
</dbReference>
<dbReference type="RefSeq" id="WP_079715817.1">
    <property type="nucleotide sequence ID" value="NZ_FUYS01000002.1"/>
</dbReference>
<proteinExistence type="inferred from homology"/>
<keyword evidence="4" id="KW-1185">Reference proteome</keyword>
<dbReference type="Pfam" id="PF00582">
    <property type="entry name" value="Usp"/>
    <property type="match status" value="1"/>
</dbReference>
<name>A0A1T5AWN1_9SPHI</name>
<reference evidence="3 4" key="1">
    <citation type="submission" date="2017-02" db="EMBL/GenBank/DDBJ databases">
        <authorList>
            <person name="Peterson S.W."/>
        </authorList>
    </citation>
    <scope>NUCLEOTIDE SEQUENCE [LARGE SCALE GENOMIC DNA]</scope>
    <source>
        <strain evidence="3 4">DSM 22899</strain>
    </source>
</reference>
<evidence type="ECO:0000313" key="3">
    <source>
        <dbReference type="EMBL" id="SKB39392.1"/>
    </source>
</evidence>